<dbReference type="InParanoid" id="A0A1J7JAS6"/>
<dbReference type="PANTHER" id="PTHR46224:SF64">
    <property type="entry name" value="IQ MOTIF AND ANKYRIN REPEAT DOMAIN-CONTAINING PROTEIN 1"/>
    <property type="match status" value="1"/>
</dbReference>
<proteinExistence type="predicted"/>
<dbReference type="AlphaFoldDB" id="A0A1J7JAS6"/>
<dbReference type="Proteomes" id="UP000182658">
    <property type="component" value="Unassembled WGS sequence"/>
</dbReference>
<dbReference type="Pfam" id="PF12796">
    <property type="entry name" value="Ank_2"/>
    <property type="match status" value="1"/>
</dbReference>
<dbReference type="InterPro" id="IPR002110">
    <property type="entry name" value="Ankyrin_rpt"/>
</dbReference>
<protein>
    <submittedName>
        <fullName evidence="2">Ankyrin</fullName>
    </submittedName>
</protein>
<dbReference type="PANTHER" id="PTHR46224">
    <property type="entry name" value="ANKYRIN REPEAT FAMILY PROTEIN"/>
    <property type="match status" value="1"/>
</dbReference>
<accession>A0A1J7JAS6</accession>
<keyword evidence="3" id="KW-1185">Reference proteome</keyword>
<dbReference type="OrthoDB" id="4772757at2759"/>
<feature type="repeat" description="ANK" evidence="1">
    <location>
        <begin position="350"/>
        <end position="378"/>
    </location>
</feature>
<evidence type="ECO:0000313" key="2">
    <source>
        <dbReference type="EMBL" id="OIW26324.1"/>
    </source>
</evidence>
<evidence type="ECO:0000313" key="3">
    <source>
        <dbReference type="Proteomes" id="UP000182658"/>
    </source>
</evidence>
<dbReference type="PROSITE" id="PS50297">
    <property type="entry name" value="ANK_REP_REGION"/>
    <property type="match status" value="1"/>
</dbReference>
<dbReference type="Gene3D" id="1.25.40.20">
    <property type="entry name" value="Ankyrin repeat-containing domain"/>
    <property type="match status" value="1"/>
</dbReference>
<dbReference type="SMART" id="SM00248">
    <property type="entry name" value="ANK"/>
    <property type="match status" value="5"/>
</dbReference>
<sequence length="513" mass="57210">MAINILDCPAEILQHILLFTVLNRGVKRGLRLRLVCKVFADLTKYAVYQSLLLDHFYAPDVGYLWQIKNHHGAETFWHKYLVQRVLTEKDSAVGRYVDIREVAQQICEELGSGSDLRATVQRLCWLALDGKTTFPGRPRARSSSPREPYDDSPKYDPKLSLLSAAAHFSLMDLVDRLLSEGHCPTSCGDLFPPAMQVAAMDGNANMLERFQQHLPEYEELLGFHEWRGKAGPCSVIGAALRGDMDILSLALYPPSRTTIQNKDYAGQVFGEIGTLSPVGRTLRKAQRRTNNPEMFDFIDKFFKESMSVTDLYTELIWYSRAGVISMVRYLLAKGVPVHNPLGYARPVDPPLVEACKGGHDEIVDLLLQHGADPNYGADRMWPHTALPMAASSGSLTIVRRLLDHGACVNELTENLENLPAIWYAIAIEHTQMVELLLARGANLYAGGDVETKTAGWMAESALEMALELGMDSMADILRGHGIMVTSPMTNSGYAPWKRWPMLITASNFGEWAE</sequence>
<keyword evidence="1" id="KW-0040">ANK repeat</keyword>
<dbReference type="STRING" id="1408157.A0A1J7JAS6"/>
<dbReference type="EMBL" id="KV875100">
    <property type="protein sequence ID" value="OIW26324.1"/>
    <property type="molecule type" value="Genomic_DNA"/>
</dbReference>
<dbReference type="SUPFAM" id="SSF48403">
    <property type="entry name" value="Ankyrin repeat"/>
    <property type="match status" value="1"/>
</dbReference>
<name>A0A1J7JAS6_9PEZI</name>
<dbReference type="PROSITE" id="PS50088">
    <property type="entry name" value="ANK_REPEAT"/>
    <property type="match status" value="2"/>
</dbReference>
<gene>
    <name evidence="2" type="ORF">CONLIGDRAFT_671917</name>
</gene>
<reference evidence="2 3" key="1">
    <citation type="submission" date="2016-10" db="EMBL/GenBank/DDBJ databases">
        <title>Draft genome sequence of Coniochaeta ligniaria NRRL30616, a lignocellulolytic fungus for bioabatement of inhibitors in plant biomass hydrolysates.</title>
        <authorList>
            <consortium name="DOE Joint Genome Institute"/>
            <person name="Jimenez D.J."/>
            <person name="Hector R.E."/>
            <person name="Riley R."/>
            <person name="Sun H."/>
            <person name="Grigoriev I.V."/>
            <person name="Van Elsas J.D."/>
            <person name="Nichols N.N."/>
        </authorList>
    </citation>
    <scope>NUCLEOTIDE SEQUENCE [LARGE SCALE GENOMIC DNA]</scope>
    <source>
        <strain evidence="2 3">NRRL 30616</strain>
    </source>
</reference>
<evidence type="ECO:0000256" key="1">
    <source>
        <dbReference type="PROSITE-ProRule" id="PRU00023"/>
    </source>
</evidence>
<feature type="repeat" description="ANK" evidence="1">
    <location>
        <begin position="381"/>
        <end position="413"/>
    </location>
</feature>
<dbReference type="InterPro" id="IPR036770">
    <property type="entry name" value="Ankyrin_rpt-contain_sf"/>
</dbReference>
<dbReference type="InterPro" id="IPR051616">
    <property type="entry name" value="Cul2-RING_E3_ligase_SR"/>
</dbReference>
<organism evidence="2 3">
    <name type="scientific">Coniochaeta ligniaria NRRL 30616</name>
    <dbReference type="NCBI Taxonomy" id="1408157"/>
    <lineage>
        <taxon>Eukaryota</taxon>
        <taxon>Fungi</taxon>
        <taxon>Dikarya</taxon>
        <taxon>Ascomycota</taxon>
        <taxon>Pezizomycotina</taxon>
        <taxon>Sordariomycetes</taxon>
        <taxon>Sordariomycetidae</taxon>
        <taxon>Coniochaetales</taxon>
        <taxon>Coniochaetaceae</taxon>
        <taxon>Coniochaeta</taxon>
    </lineage>
</organism>